<dbReference type="EC" id="2.4.2.31" evidence="2"/>
<dbReference type="RefSeq" id="WP_119797552.1">
    <property type="nucleotide sequence ID" value="NZ_CP021659.1"/>
</dbReference>
<keyword evidence="3" id="KW-0328">Glycosyltransferase</keyword>
<keyword evidence="4" id="KW-0808">Transferase</keyword>
<evidence type="ECO:0000256" key="1">
    <source>
        <dbReference type="ARBA" id="ARBA00009558"/>
    </source>
</evidence>
<dbReference type="Proteomes" id="UP000261875">
    <property type="component" value="Chromosome"/>
</dbReference>
<proteinExistence type="inferred from homology"/>
<dbReference type="Gene3D" id="3.90.176.10">
    <property type="entry name" value="Toxin ADP-ribosyltransferase, Chain A, domain 1"/>
    <property type="match status" value="1"/>
</dbReference>
<protein>
    <recommendedName>
        <fullName evidence="2">NAD(+)--protein-arginine ADP-ribosyltransferase</fullName>
        <ecNumber evidence="2">2.4.2.31</ecNumber>
    </recommendedName>
</protein>
<dbReference type="GO" id="GO:0106274">
    <property type="term" value="F:NAD+-protein-arginine ADP-ribosyltransferase activity"/>
    <property type="evidence" value="ECO:0007669"/>
    <property type="project" value="UniProtKB-EC"/>
</dbReference>
<evidence type="ECO:0000256" key="6">
    <source>
        <dbReference type="ARBA" id="ARBA00047597"/>
    </source>
</evidence>
<comment type="similarity">
    <text evidence="1">Belongs to the Arg-specific ADP-ribosyltransferase family.</text>
</comment>
<dbReference type="InterPro" id="IPR000768">
    <property type="entry name" value="ART"/>
</dbReference>
<evidence type="ECO:0000256" key="2">
    <source>
        <dbReference type="ARBA" id="ARBA00012031"/>
    </source>
</evidence>
<evidence type="ECO:0000313" key="7">
    <source>
        <dbReference type="EMBL" id="AWK14755.1"/>
    </source>
</evidence>
<dbReference type="Pfam" id="PF01129">
    <property type="entry name" value="ART"/>
    <property type="match status" value="1"/>
</dbReference>
<evidence type="ECO:0000313" key="8">
    <source>
        <dbReference type="Proteomes" id="UP000261875"/>
    </source>
</evidence>
<dbReference type="GO" id="GO:0016779">
    <property type="term" value="F:nucleotidyltransferase activity"/>
    <property type="evidence" value="ECO:0007669"/>
    <property type="project" value="UniProtKB-KW"/>
</dbReference>
<accession>A0A2U8I9N9</accession>
<comment type="catalytic activity">
    <reaction evidence="6">
        <text>L-arginyl-[protein] + NAD(+) = N(omega)-(ADP-D-ribosyl)-L-arginyl-[protein] + nicotinamide + H(+)</text>
        <dbReference type="Rhea" id="RHEA:19149"/>
        <dbReference type="Rhea" id="RHEA-COMP:10532"/>
        <dbReference type="Rhea" id="RHEA-COMP:15087"/>
        <dbReference type="ChEBI" id="CHEBI:15378"/>
        <dbReference type="ChEBI" id="CHEBI:17154"/>
        <dbReference type="ChEBI" id="CHEBI:29965"/>
        <dbReference type="ChEBI" id="CHEBI:57540"/>
        <dbReference type="ChEBI" id="CHEBI:142554"/>
        <dbReference type="EC" id="2.4.2.31"/>
    </reaction>
</comment>
<reference evidence="7 8" key="1">
    <citation type="submission" date="2017-05" db="EMBL/GenBank/DDBJ databases">
        <title>Genome sequence of Candidatus Fukatsuia symbiotica and Candidatus Hamiltonella defensa from Acyrthosiphon pisum strain 5D.</title>
        <authorList>
            <person name="Patel V.A."/>
            <person name="Chevignon G."/>
            <person name="Russell J.A."/>
            <person name="Oliver K.M."/>
        </authorList>
    </citation>
    <scope>NUCLEOTIDE SEQUENCE [LARGE SCALE GENOMIC DNA]</scope>
    <source>
        <strain evidence="7 8">5D</strain>
    </source>
</reference>
<dbReference type="AlphaFoldDB" id="A0A2U8I9N9"/>
<dbReference type="KEGG" id="fsm:CCS41_10160"/>
<evidence type="ECO:0000256" key="3">
    <source>
        <dbReference type="ARBA" id="ARBA00022676"/>
    </source>
</evidence>
<dbReference type="SUPFAM" id="SSF56399">
    <property type="entry name" value="ADP-ribosylation"/>
    <property type="match status" value="1"/>
</dbReference>
<name>A0A2U8I9N9_9GAMM</name>
<sequence length="516" mass="59236">MSIVFPQNLQVENAPEKVLNRKIDTLWSEIRDFFPSQHLTQTQKNITDILSIEKIARRWLLNEEEIITLSNSIQKLASHIKPEYKDLFDTSFNEEGIFEIKFNDNLGSIITIRITENLNHLAKKSLGENLDKLMLVMPEEHRNKTVYSFSEAADLKIDFSKSSIILEDPNLDLLCITLDDFDLYPEGKTKTTSMLSLNYQRLKEFVADIVIRLKLYYWQIVLGDSINIKNECNRLKERYPNIKPIEIRYIYLQALQKCSSTRHPLNSENLITISALILYTYEDYNKEIKVGLNAPPEDFVSWKGFFQDLSQGIEQLSRLGGNRGESCSNNLDDSELVLNTMFPGPLFRGSPVRSSRVIFGKSGPPEQFQEGDVLGDRNFFSTSKHEKTAKFFVEDRSTDTTKPEHKEMMYIFGHSGADISAFSTDPCENEVLFKPLTPFTVLFKYFDKKKQIVKLVLEEKGMTVNSRNPINALSIDAIKKKITLEESSDTTALSLLDALTDEPIQKKAGNRFQMWA</sequence>
<keyword evidence="5" id="KW-0548">Nucleotidyltransferase</keyword>
<evidence type="ECO:0000256" key="4">
    <source>
        <dbReference type="ARBA" id="ARBA00022679"/>
    </source>
</evidence>
<evidence type="ECO:0000256" key="5">
    <source>
        <dbReference type="ARBA" id="ARBA00022695"/>
    </source>
</evidence>
<dbReference type="EMBL" id="CP021659">
    <property type="protein sequence ID" value="AWK14755.1"/>
    <property type="molecule type" value="Genomic_DNA"/>
</dbReference>
<organism evidence="7 8">
    <name type="scientific">Candidatus Fukatsuia symbiotica</name>
    <dbReference type="NCBI Taxonomy" id="1878942"/>
    <lineage>
        <taxon>Bacteria</taxon>
        <taxon>Pseudomonadati</taxon>
        <taxon>Pseudomonadota</taxon>
        <taxon>Gammaproteobacteria</taxon>
        <taxon>Enterobacterales</taxon>
        <taxon>Yersiniaceae</taxon>
        <taxon>Candidatus Fukatsuia</taxon>
    </lineage>
</organism>
<gene>
    <name evidence="7" type="ORF">CCS41_10160</name>
</gene>
<keyword evidence="8" id="KW-1185">Reference proteome</keyword>